<keyword evidence="3" id="KW-0732">Signal</keyword>
<evidence type="ECO:0000313" key="5">
    <source>
        <dbReference type="EMBL" id="AGH44860.1"/>
    </source>
</evidence>
<evidence type="ECO:0000313" key="6">
    <source>
        <dbReference type="Proteomes" id="UP000011864"/>
    </source>
</evidence>
<dbReference type="Pfam" id="PF02369">
    <property type="entry name" value="Big_1"/>
    <property type="match status" value="1"/>
</dbReference>
<name>K7A1E8_9ALTE</name>
<feature type="region of interest" description="Disordered" evidence="2">
    <location>
        <begin position="717"/>
        <end position="759"/>
    </location>
</feature>
<proteinExistence type="inferred from homology"/>
<feature type="compositionally biased region" description="Polar residues" evidence="2">
    <location>
        <begin position="749"/>
        <end position="759"/>
    </location>
</feature>
<dbReference type="InterPro" id="IPR003344">
    <property type="entry name" value="Big_1_dom"/>
</dbReference>
<keyword evidence="6" id="KW-1185">Reference proteome</keyword>
<gene>
    <name evidence="5" type="ORF">C427_2751</name>
</gene>
<comment type="similarity">
    <text evidence="1">Belongs to the intimin/invasin family.</text>
</comment>
<dbReference type="eggNOG" id="COG4932">
    <property type="taxonomic scope" value="Bacteria"/>
</dbReference>
<dbReference type="InterPro" id="IPR008964">
    <property type="entry name" value="Invasin/intimin_cell_adhesion"/>
</dbReference>
<dbReference type="OrthoDB" id="5620247at2"/>
<feature type="compositionally biased region" description="Low complexity" evidence="2">
    <location>
        <begin position="717"/>
        <end position="729"/>
    </location>
</feature>
<organism evidence="5 6">
    <name type="scientific">Paraglaciecola psychrophila 170</name>
    <dbReference type="NCBI Taxonomy" id="1129794"/>
    <lineage>
        <taxon>Bacteria</taxon>
        <taxon>Pseudomonadati</taxon>
        <taxon>Pseudomonadota</taxon>
        <taxon>Gammaproteobacteria</taxon>
        <taxon>Alteromonadales</taxon>
        <taxon>Alteromonadaceae</taxon>
        <taxon>Paraglaciecola</taxon>
    </lineage>
</organism>
<feature type="domain" description="Big-1" evidence="4">
    <location>
        <begin position="158"/>
        <end position="255"/>
    </location>
</feature>
<feature type="domain" description="Big-1" evidence="4">
    <location>
        <begin position="258"/>
        <end position="351"/>
    </location>
</feature>
<evidence type="ECO:0000256" key="2">
    <source>
        <dbReference type="SAM" id="MobiDB-lite"/>
    </source>
</evidence>
<feature type="region of interest" description="Disordered" evidence="2">
    <location>
        <begin position="649"/>
        <end position="672"/>
    </location>
</feature>
<protein>
    <submittedName>
        <fullName evidence="5">Ig-like protein</fullName>
    </submittedName>
</protein>
<sequence>MILRFRTLFGFLALLSLFSCGGGGSLSRDDSTNGGTIVGGTVTVTRSITLAFTDVNGQPSTSLSESNPLTLSATVTDSNGDPVTSTLITYRFQPEGLADYGNDAGTASTDANGVATIQIIVGANSGAGEIVATLSSGEEATTTFNSAGTTLIGEQPASLDLFGSSTQLASSGSDDIELIALVKDANNVLLEGVDVTFSANAGASLQLENGGSVAVTGVDGIARATLSTQNNQENRTIEVTAITATFSQILDVQVVGTQININGSSSAILNDPVPLTISLVDSDGSGIANQEVSLIAINGQLSETSLFTSSEGQITVNYSGDVSGSDTVTARALNSVFDFPIIVQEDDFSFVDEATDEEAVEVYLYTPTELTVKWLKNGSAFANGTVTLTSSRGRVDVATDITDSEGNVAFFIQSNNAGFASITATGLDAEGNEVNARTLVEFVATIADNIIVDGTPDSVAPSGQTITITSVVRDPNGNLVKGKVINFVVDDVSGGTISPNQSTTNRSGIASTVYTSNAVSSFEAVKVYATVADTPTVSNFTSLTVGDRAFDISIGTGRLIEESEQSSYSKEFSVFVTDPDSNPVPNALMTFSAPPVKFSDEGEFRKGYWSYDEDNDIWLQVITATCPNEDIDGNGILDVGEDANNNGIFDEGEDSNDDGIFDEGEDSNKDGLLTPGNVASIPSKSTTDDNGQTLINILYAKQFGAWVDVDISVDAESAGSESSESQEFSLPVAAADLVDEASPPPNSPYGISSNCNDTD</sequence>
<feature type="chain" id="PRO_5003898731" evidence="3">
    <location>
        <begin position="22"/>
        <end position="759"/>
    </location>
</feature>
<dbReference type="HOGENOM" id="CLU_017153_0_0_6"/>
<dbReference type="SMART" id="SM00634">
    <property type="entry name" value="BID_1"/>
    <property type="match status" value="4"/>
</dbReference>
<dbReference type="Gene3D" id="2.60.40.10">
    <property type="entry name" value="Immunoglobulins"/>
    <property type="match status" value="5"/>
</dbReference>
<dbReference type="RefSeq" id="WP_007635407.1">
    <property type="nucleotide sequence ID" value="NC_020514.1"/>
</dbReference>
<dbReference type="PROSITE" id="PS51257">
    <property type="entry name" value="PROKAR_LIPOPROTEIN"/>
    <property type="match status" value="1"/>
</dbReference>
<evidence type="ECO:0000259" key="4">
    <source>
        <dbReference type="PROSITE" id="PS51127"/>
    </source>
</evidence>
<dbReference type="PROSITE" id="PS51127">
    <property type="entry name" value="BIG1"/>
    <property type="match status" value="2"/>
</dbReference>
<dbReference type="Proteomes" id="UP000011864">
    <property type="component" value="Chromosome"/>
</dbReference>
<evidence type="ECO:0000256" key="3">
    <source>
        <dbReference type="SAM" id="SignalP"/>
    </source>
</evidence>
<evidence type="ECO:0000256" key="1">
    <source>
        <dbReference type="ARBA" id="ARBA00010116"/>
    </source>
</evidence>
<dbReference type="STRING" id="1129794.C427_2751"/>
<dbReference type="AlphaFoldDB" id="K7A1E8"/>
<dbReference type="SUPFAM" id="SSF49373">
    <property type="entry name" value="Invasin/intimin cell-adhesion fragments"/>
    <property type="match status" value="5"/>
</dbReference>
<dbReference type="EMBL" id="CP003837">
    <property type="protein sequence ID" value="AGH44860.1"/>
    <property type="molecule type" value="Genomic_DNA"/>
</dbReference>
<feature type="signal peptide" evidence="3">
    <location>
        <begin position="1"/>
        <end position="21"/>
    </location>
</feature>
<reference evidence="5 6" key="1">
    <citation type="journal article" date="2013" name="Genome Announc.">
        <title>Complete Genome Sequence of Glaciecola psychrophila Strain 170T.</title>
        <authorList>
            <person name="Yin J."/>
            <person name="Chen J."/>
            <person name="Liu G."/>
            <person name="Yu Y."/>
            <person name="Song L."/>
            <person name="Wang X."/>
            <person name="Qu X."/>
        </authorList>
    </citation>
    <scope>NUCLEOTIDE SEQUENCE [LARGE SCALE GENOMIC DNA]</scope>
    <source>
        <strain evidence="5 6">170</strain>
    </source>
</reference>
<dbReference type="KEGG" id="gps:C427_2751"/>
<dbReference type="PATRIC" id="fig|1129794.4.peg.2735"/>
<feature type="compositionally biased region" description="Acidic residues" evidence="2">
    <location>
        <begin position="650"/>
        <end position="665"/>
    </location>
</feature>
<accession>K7A1E8</accession>
<dbReference type="InterPro" id="IPR013783">
    <property type="entry name" value="Ig-like_fold"/>
</dbReference>